<proteinExistence type="predicted"/>
<gene>
    <name evidence="1" type="ORF">NQ176_g8971</name>
</gene>
<organism evidence="1 2">
    <name type="scientific">Zarea fungicola</name>
    <dbReference type="NCBI Taxonomy" id="93591"/>
    <lineage>
        <taxon>Eukaryota</taxon>
        <taxon>Fungi</taxon>
        <taxon>Dikarya</taxon>
        <taxon>Ascomycota</taxon>
        <taxon>Pezizomycotina</taxon>
        <taxon>Sordariomycetes</taxon>
        <taxon>Hypocreomycetidae</taxon>
        <taxon>Hypocreales</taxon>
        <taxon>Cordycipitaceae</taxon>
        <taxon>Zarea</taxon>
    </lineage>
</organism>
<protein>
    <submittedName>
        <fullName evidence="1">Uncharacterized protein</fullName>
    </submittedName>
</protein>
<reference evidence="1" key="1">
    <citation type="submission" date="2022-08" db="EMBL/GenBank/DDBJ databases">
        <title>Genome Sequence of Lecanicillium fungicola.</title>
        <authorList>
            <person name="Buettner E."/>
        </authorList>
    </citation>
    <scope>NUCLEOTIDE SEQUENCE</scope>
    <source>
        <strain evidence="1">Babe33</strain>
    </source>
</reference>
<sequence length="216" mass="23528">MINAFLVFNGSGQPRLTKFYTQLVRAGPQNSCRGELDRPDHALTRATFETQDTSIQQRLISEIFTLVSNRPSSSCNFLPLPPLLAASSTSHSSSEEQNDVPSLVTYRNYATLYFIVISTSTESPLALIDLIQVYVEALDKLFENVCELDLIFNFETLHATLSEIIIGGVVIETSLDRIVAGVRAQGTVAKRPVNEGRSTGIGSGLSIGGNFGWAGR</sequence>
<evidence type="ECO:0000313" key="1">
    <source>
        <dbReference type="EMBL" id="KAJ2968859.1"/>
    </source>
</evidence>
<name>A0ACC1MRH7_9HYPO</name>
<evidence type="ECO:0000313" key="2">
    <source>
        <dbReference type="Proteomes" id="UP001143910"/>
    </source>
</evidence>
<dbReference type="Proteomes" id="UP001143910">
    <property type="component" value="Unassembled WGS sequence"/>
</dbReference>
<keyword evidence="2" id="KW-1185">Reference proteome</keyword>
<dbReference type="EMBL" id="JANJQO010001885">
    <property type="protein sequence ID" value="KAJ2968859.1"/>
    <property type="molecule type" value="Genomic_DNA"/>
</dbReference>
<comment type="caution">
    <text evidence="1">The sequence shown here is derived from an EMBL/GenBank/DDBJ whole genome shotgun (WGS) entry which is preliminary data.</text>
</comment>
<accession>A0ACC1MRH7</accession>